<dbReference type="CDD" id="cd08583">
    <property type="entry name" value="PI-PLCc_GDPD_SF_unchar1"/>
    <property type="match status" value="1"/>
</dbReference>
<name>A0A917DZU4_9BACL</name>
<organism evidence="2 3">
    <name type="scientific">Paenibacillus nasutitermitis</name>
    <dbReference type="NCBI Taxonomy" id="1652958"/>
    <lineage>
        <taxon>Bacteria</taxon>
        <taxon>Bacillati</taxon>
        <taxon>Bacillota</taxon>
        <taxon>Bacilli</taxon>
        <taxon>Bacillales</taxon>
        <taxon>Paenibacillaceae</taxon>
        <taxon>Paenibacillus</taxon>
    </lineage>
</organism>
<dbReference type="Pfam" id="PF03009">
    <property type="entry name" value="GDPD"/>
    <property type="match status" value="1"/>
</dbReference>
<dbReference type="PANTHER" id="PTHR43805">
    <property type="entry name" value="GLYCEROPHOSPHORYL DIESTER PHOSPHODIESTERASE"/>
    <property type="match status" value="1"/>
</dbReference>
<dbReference type="Proteomes" id="UP000612456">
    <property type="component" value="Unassembled WGS sequence"/>
</dbReference>
<accession>A0A917DZU4</accession>
<reference evidence="2" key="1">
    <citation type="journal article" date="2014" name="Int. J. Syst. Evol. Microbiol.">
        <title>Complete genome sequence of Corynebacterium casei LMG S-19264T (=DSM 44701T), isolated from a smear-ripened cheese.</title>
        <authorList>
            <consortium name="US DOE Joint Genome Institute (JGI-PGF)"/>
            <person name="Walter F."/>
            <person name="Albersmeier A."/>
            <person name="Kalinowski J."/>
            <person name="Ruckert C."/>
        </authorList>
    </citation>
    <scope>NUCLEOTIDE SEQUENCE</scope>
    <source>
        <strain evidence="2">CGMCC 1.15178</strain>
    </source>
</reference>
<reference evidence="2" key="2">
    <citation type="submission" date="2020-09" db="EMBL/GenBank/DDBJ databases">
        <authorList>
            <person name="Sun Q."/>
            <person name="Zhou Y."/>
        </authorList>
    </citation>
    <scope>NUCLEOTIDE SEQUENCE</scope>
    <source>
        <strain evidence="2">CGMCC 1.15178</strain>
    </source>
</reference>
<dbReference type="InterPro" id="IPR017946">
    <property type="entry name" value="PLC-like_Pdiesterase_TIM-brl"/>
</dbReference>
<dbReference type="Gene3D" id="3.20.20.190">
    <property type="entry name" value="Phosphatidylinositol (PI) phosphodiesterase"/>
    <property type="match status" value="1"/>
</dbReference>
<comment type="caution">
    <text evidence="2">The sequence shown here is derived from an EMBL/GenBank/DDBJ whole genome shotgun (WGS) entry which is preliminary data.</text>
</comment>
<dbReference type="GO" id="GO:0008081">
    <property type="term" value="F:phosphoric diester hydrolase activity"/>
    <property type="evidence" value="ECO:0007669"/>
    <property type="project" value="InterPro"/>
</dbReference>
<dbReference type="PANTHER" id="PTHR43805:SF1">
    <property type="entry name" value="GP-PDE DOMAIN-CONTAINING PROTEIN"/>
    <property type="match status" value="1"/>
</dbReference>
<evidence type="ECO:0000313" key="2">
    <source>
        <dbReference type="EMBL" id="GGD86552.1"/>
    </source>
</evidence>
<dbReference type="AlphaFoldDB" id="A0A917DZU4"/>
<protein>
    <recommendedName>
        <fullName evidence="1">GP-PDE domain-containing protein</fullName>
    </recommendedName>
</protein>
<proteinExistence type="predicted"/>
<sequence>MNKRAISYGIVGFILTTLLVSPFVFAQVLPLRAQESSPAVSAKKADSTRLEPAIESTSYDWAEREPLIAHALGGIGEYIGTNSVEALENAYNKGLRIFETDIAVTSDGQLALRHDWEAGTYNVLGQKIPDSLPLTPMTLEQFKSIKIQQHYTPMTFKELAAFMSEHPDMLLVTDTKESNSAKAADIFKRIVSETRQVDEQVLRRLIPQLYKQDNFEALSGVYPFKQYIYTLYMNGDSMKDVVDFASAKGIGVVVMDENRYTPEFVQSLKDKGIYTYINTINDVNRIHALMKQGVQGVMTDFVVPADL</sequence>
<evidence type="ECO:0000259" key="1">
    <source>
        <dbReference type="PROSITE" id="PS51704"/>
    </source>
</evidence>
<gene>
    <name evidence="2" type="ORF">GCM10010911_51280</name>
</gene>
<evidence type="ECO:0000313" key="3">
    <source>
        <dbReference type="Proteomes" id="UP000612456"/>
    </source>
</evidence>
<dbReference type="PROSITE" id="PS51704">
    <property type="entry name" value="GP_PDE"/>
    <property type="match status" value="1"/>
</dbReference>
<dbReference type="EMBL" id="BMHP01000004">
    <property type="protein sequence ID" value="GGD86552.1"/>
    <property type="molecule type" value="Genomic_DNA"/>
</dbReference>
<feature type="domain" description="GP-PDE" evidence="1">
    <location>
        <begin position="66"/>
        <end position="307"/>
    </location>
</feature>
<dbReference type="SUPFAM" id="SSF51695">
    <property type="entry name" value="PLC-like phosphodiesterases"/>
    <property type="match status" value="1"/>
</dbReference>
<dbReference type="RefSeq" id="WP_188996433.1">
    <property type="nucleotide sequence ID" value="NZ_BMHP01000004.1"/>
</dbReference>
<dbReference type="InterPro" id="IPR030395">
    <property type="entry name" value="GP_PDE_dom"/>
</dbReference>
<dbReference type="GO" id="GO:0006629">
    <property type="term" value="P:lipid metabolic process"/>
    <property type="evidence" value="ECO:0007669"/>
    <property type="project" value="InterPro"/>
</dbReference>
<keyword evidence="3" id="KW-1185">Reference proteome</keyword>